<feature type="signal peptide" evidence="6">
    <location>
        <begin position="1"/>
        <end position="23"/>
    </location>
</feature>
<comment type="similarity">
    <text evidence="2">Belongs to the SusD family.</text>
</comment>
<protein>
    <submittedName>
        <fullName evidence="9">RagB/SusD family nutrient uptake outer membrane protein</fullName>
    </submittedName>
</protein>
<feature type="domain" description="SusD-like N-terminal" evidence="8">
    <location>
        <begin position="94"/>
        <end position="218"/>
    </location>
</feature>
<dbReference type="PROSITE" id="PS51257">
    <property type="entry name" value="PROKAR_LIPOPROTEIN"/>
    <property type="match status" value="1"/>
</dbReference>
<keyword evidence="5" id="KW-0998">Cell outer membrane</keyword>
<evidence type="ECO:0000256" key="6">
    <source>
        <dbReference type="SAM" id="SignalP"/>
    </source>
</evidence>
<dbReference type="EMBL" id="BAABEY010000024">
    <property type="protein sequence ID" value="GAA4440664.1"/>
    <property type="molecule type" value="Genomic_DNA"/>
</dbReference>
<comment type="subcellular location">
    <subcellularLocation>
        <location evidence="1">Cell outer membrane</location>
    </subcellularLocation>
</comment>
<comment type="caution">
    <text evidence="9">The sequence shown here is derived from an EMBL/GenBank/DDBJ whole genome shotgun (WGS) entry which is preliminary data.</text>
</comment>
<feature type="domain" description="RagB/SusD" evidence="7">
    <location>
        <begin position="305"/>
        <end position="492"/>
    </location>
</feature>
<name>A0ABP8M1M4_9BACT</name>
<dbReference type="RefSeq" id="WP_345029555.1">
    <property type="nucleotide sequence ID" value="NZ_BAABEY010000024.1"/>
</dbReference>
<evidence type="ECO:0000256" key="2">
    <source>
        <dbReference type="ARBA" id="ARBA00006275"/>
    </source>
</evidence>
<dbReference type="Gene3D" id="1.25.40.390">
    <property type="match status" value="1"/>
</dbReference>
<evidence type="ECO:0000256" key="4">
    <source>
        <dbReference type="ARBA" id="ARBA00023136"/>
    </source>
</evidence>
<dbReference type="InterPro" id="IPR011990">
    <property type="entry name" value="TPR-like_helical_dom_sf"/>
</dbReference>
<organism evidence="9 10">
    <name type="scientific">Ravibacter arvi</name>
    <dbReference type="NCBI Taxonomy" id="2051041"/>
    <lineage>
        <taxon>Bacteria</taxon>
        <taxon>Pseudomonadati</taxon>
        <taxon>Bacteroidota</taxon>
        <taxon>Cytophagia</taxon>
        <taxon>Cytophagales</taxon>
        <taxon>Spirosomataceae</taxon>
        <taxon>Ravibacter</taxon>
    </lineage>
</organism>
<evidence type="ECO:0000256" key="3">
    <source>
        <dbReference type="ARBA" id="ARBA00022729"/>
    </source>
</evidence>
<evidence type="ECO:0000259" key="7">
    <source>
        <dbReference type="Pfam" id="PF07980"/>
    </source>
</evidence>
<keyword evidence="4" id="KW-0472">Membrane</keyword>
<dbReference type="InterPro" id="IPR033985">
    <property type="entry name" value="SusD-like_N"/>
</dbReference>
<evidence type="ECO:0000256" key="5">
    <source>
        <dbReference type="ARBA" id="ARBA00023237"/>
    </source>
</evidence>
<evidence type="ECO:0000313" key="10">
    <source>
        <dbReference type="Proteomes" id="UP001501508"/>
    </source>
</evidence>
<dbReference type="Pfam" id="PF07980">
    <property type="entry name" value="SusD_RagB"/>
    <property type="match status" value="1"/>
</dbReference>
<proteinExistence type="inferred from homology"/>
<dbReference type="Proteomes" id="UP001501508">
    <property type="component" value="Unassembled WGS sequence"/>
</dbReference>
<sequence length="492" mass="55436">MKRKSYIHIAGALALTLSLTSCEDLLLNPIPESVLTTTNAFSNARDIELGVFGVYSRLQSRVPTDFELMEVPSDNMFGEYFAVSPGMDAINTLDVTPTNQKINSFWQATYNGIFRANLILSKIDVPTDYTGSKKDNYMGELKFLRAYQYFDLVRIFGGVPKVTEVLGITDAQNIGRASEQEIYDFIVQDLTEAIDQLPETTVQGRASKGAAIALLAKVQVYRENWAAARTLLERLIAMNKYELLPNYRDLFQLATETNKEAIFSLAYVGGTNGHALSQLLLPNGGVKGYSNVGSRVGRPTWDLHKAFEKGDTRFDQTITDYALIWTATSDADAFWWPYFSKWRVPAEVSTSSGIDIPLLRYADMLLLYSEVLFKLGEKDKALVELNKVRARAFKSADKNYVAADVATDKAFMDKLLLERRLELAVENNRWFDLVRTGRFVEVLQTIEGEYNPSTGKAVPVVRNAQPFMKYFPIPWEQIQLANKNVLTQNEGY</sequence>
<dbReference type="CDD" id="cd08977">
    <property type="entry name" value="SusD"/>
    <property type="match status" value="1"/>
</dbReference>
<keyword evidence="10" id="KW-1185">Reference proteome</keyword>
<dbReference type="Pfam" id="PF14322">
    <property type="entry name" value="SusD-like_3"/>
    <property type="match status" value="1"/>
</dbReference>
<accession>A0ABP8M1M4</accession>
<evidence type="ECO:0000256" key="1">
    <source>
        <dbReference type="ARBA" id="ARBA00004442"/>
    </source>
</evidence>
<evidence type="ECO:0000313" key="9">
    <source>
        <dbReference type="EMBL" id="GAA4440664.1"/>
    </source>
</evidence>
<evidence type="ECO:0000259" key="8">
    <source>
        <dbReference type="Pfam" id="PF14322"/>
    </source>
</evidence>
<reference evidence="10" key="1">
    <citation type="journal article" date="2019" name="Int. J. Syst. Evol. Microbiol.">
        <title>The Global Catalogue of Microorganisms (GCM) 10K type strain sequencing project: providing services to taxonomists for standard genome sequencing and annotation.</title>
        <authorList>
            <consortium name="The Broad Institute Genomics Platform"/>
            <consortium name="The Broad Institute Genome Sequencing Center for Infectious Disease"/>
            <person name="Wu L."/>
            <person name="Ma J."/>
        </authorList>
    </citation>
    <scope>NUCLEOTIDE SEQUENCE [LARGE SCALE GENOMIC DNA]</scope>
    <source>
        <strain evidence="10">JCM 31920</strain>
    </source>
</reference>
<keyword evidence="3 6" id="KW-0732">Signal</keyword>
<dbReference type="SUPFAM" id="SSF48452">
    <property type="entry name" value="TPR-like"/>
    <property type="match status" value="1"/>
</dbReference>
<gene>
    <name evidence="9" type="ORF">GCM10023091_24620</name>
</gene>
<dbReference type="InterPro" id="IPR012944">
    <property type="entry name" value="SusD_RagB_dom"/>
</dbReference>
<feature type="chain" id="PRO_5047319656" evidence="6">
    <location>
        <begin position="24"/>
        <end position="492"/>
    </location>
</feature>